<keyword evidence="1" id="KW-1133">Transmembrane helix</keyword>
<reference evidence="2" key="1">
    <citation type="submission" date="2003-09" db="EMBL/GenBank/DDBJ databases">
        <title>Liver regeneration after PH.</title>
        <authorList>
            <person name="Xu C.S."/>
            <person name="Chang C.F."/>
            <person name="Han H.P."/>
            <person name="Wang G.P."/>
            <person name="Chai L.Q."/>
            <person name="Yuan J.Y."/>
            <person name="Yang K.J."/>
            <person name="Zhao L.F."/>
            <person name="Ma H."/>
            <person name="Wang L."/>
            <person name="Wang S.F."/>
            <person name="Xing X.K."/>
            <person name="Shen G.M."/>
            <person name="Shi J.B."/>
            <person name="Rahman S."/>
            <person name="Wang Q.N."/>
            <person name="Zhang J.B."/>
        </authorList>
    </citation>
    <scope>NUCLEOTIDE SEQUENCE</scope>
    <source>
        <strain evidence="2">Sprague-Dawley</strain>
    </source>
</reference>
<evidence type="ECO:0000256" key="1">
    <source>
        <dbReference type="SAM" id="Phobius"/>
    </source>
</evidence>
<keyword evidence="1" id="KW-0812">Transmembrane</keyword>
<dbReference type="InterPro" id="IPR036691">
    <property type="entry name" value="Endo/exonu/phosph_ase_sf"/>
</dbReference>
<dbReference type="GO" id="GO:0047057">
    <property type="term" value="F:vitamin-K-epoxide reductase (warfarin-sensitive) activity"/>
    <property type="evidence" value="ECO:0007669"/>
    <property type="project" value="InterPro"/>
</dbReference>
<reference evidence="3" key="2">
    <citation type="journal article" date="2005" name="Genome Res.">
        <title>Gene and alternative splicing annotation with AIR.</title>
        <authorList>
            <person name="Florea L."/>
            <person name="Di Francesco V."/>
            <person name="Miller J."/>
            <person name="Turner R."/>
            <person name="Yao A."/>
            <person name="Harris M."/>
            <person name="Walenz B."/>
            <person name="Mobarry C."/>
            <person name="Merkulov G.V."/>
            <person name="Charlab R."/>
            <person name="Dew I."/>
            <person name="Deng Z."/>
            <person name="Istrail S."/>
            <person name="Li P."/>
            <person name="Sutton G."/>
        </authorList>
    </citation>
    <scope>NUCLEOTIDE SEQUENCE</scope>
    <source>
        <strain evidence="3">BN</strain>
    </source>
</reference>
<dbReference type="OrthoDB" id="17010at2759"/>
<organism evidence="2">
    <name type="scientific">Rattus norvegicus</name>
    <name type="common">Rat</name>
    <dbReference type="NCBI Taxonomy" id="10116"/>
    <lineage>
        <taxon>Eukaryota</taxon>
        <taxon>Metazoa</taxon>
        <taxon>Chordata</taxon>
        <taxon>Craniata</taxon>
        <taxon>Vertebrata</taxon>
        <taxon>Euteleostomi</taxon>
        <taxon>Mammalia</taxon>
        <taxon>Eutheria</taxon>
        <taxon>Euarchontoglires</taxon>
        <taxon>Glires</taxon>
        <taxon>Rodentia</taxon>
        <taxon>Myomorpha</taxon>
        <taxon>Muroidea</taxon>
        <taxon>Muridae</taxon>
        <taxon>Murinae</taxon>
        <taxon>Rattus</taxon>
    </lineage>
</organism>
<dbReference type="EMBL" id="AY387058">
    <property type="protein sequence ID" value="AAQ91028.1"/>
    <property type="molecule type" value="mRNA"/>
</dbReference>
<dbReference type="PANTHER" id="PTHR14519">
    <property type="entry name" value="VITAMIN K EPOXIDE REDUCTASE COMPLEX, SUBUNIT 1"/>
    <property type="match status" value="1"/>
</dbReference>
<feature type="transmembrane region" description="Helical" evidence="1">
    <location>
        <begin position="46"/>
        <end position="74"/>
    </location>
</feature>
<keyword evidence="1" id="KW-0472">Membrane</keyword>
<evidence type="ECO:0000313" key="2">
    <source>
        <dbReference type="EMBL" id="AAQ91028.1"/>
    </source>
</evidence>
<reference evidence="3" key="3">
    <citation type="submission" date="2005-09" db="EMBL/GenBank/DDBJ databases">
        <authorList>
            <person name="Mural R.J."/>
            <person name="Li P.W."/>
            <person name="Adams M.D."/>
            <person name="Amanatides P.G."/>
            <person name="Baden-Tillson H."/>
            <person name="Barnstead M."/>
            <person name="Chin S.H."/>
            <person name="Dew I."/>
            <person name="Evans C.A."/>
            <person name="Ferriera S."/>
            <person name="Flanigan M."/>
            <person name="Fosler C."/>
            <person name="Glodek A."/>
            <person name="Gu Z."/>
            <person name="Holt R.A."/>
            <person name="Jennings D."/>
            <person name="Kraft C.L."/>
            <person name="Lu F."/>
            <person name="Nguyen T."/>
            <person name="Nusskern D.R."/>
            <person name="Pfannkoch C.M."/>
            <person name="Sitter C."/>
            <person name="Sutton G.G."/>
            <person name="Venter J.C."/>
            <person name="Wang Z."/>
            <person name="Woodage T."/>
            <person name="Zheng X.H."/>
            <person name="Zhong F."/>
        </authorList>
    </citation>
    <scope>NUCLEOTIDE SEQUENCE</scope>
    <source>
        <strain evidence="3">BN</strain>
    </source>
</reference>
<dbReference type="AlphaFoldDB" id="A0A9K3Y7F6"/>
<sequence>MAAPVLLRVSVPRWEPVAGWGREFDLLGSIFGKDGVLNQPNSVFELIFYILQLLLGMTASIVAALVLMTSYVVFVTLRTLTVGSGCSLWRKTETTMAFLGKASYTVADLTEVCSLVSGASELSSIRLKLAQARCSKGCREEPFADSEETQHVERSGREMWKLCPTVVATQKQSWKQKINRDIDRLREIVNQMDLINIYRIFYPKTKGYAFFSPPHGTFSKIDRIIGHKTGLNRYRKIEIIPCILSDHHKLKLVFNKNKGRTHTYTWTLNNALLNDNLIKEEIKKDIKDFLEFNDNVGTTYPNLWDTKKAVLRGKLIALSACRKKQERAYISSLTAHQKALEQKEANTPRRSRRQEIIKIKAEINQVESKRTIE</sequence>
<evidence type="ECO:0000313" key="3">
    <source>
        <dbReference type="EMBL" id="EDM07066.1"/>
    </source>
</evidence>
<protein>
    <submittedName>
        <fullName evidence="2">LRRGT00072</fullName>
    </submittedName>
    <submittedName>
        <fullName evidence="3">RCG65915</fullName>
    </submittedName>
</protein>
<dbReference type="PANTHER" id="PTHR14519:SF5">
    <property type="entry name" value="VITAMIN K EPOXIDE REDUCTASE COMPLEX SUBUNIT 1-LIKE PROTEIN 1"/>
    <property type="match status" value="1"/>
</dbReference>
<dbReference type="GO" id="GO:0042373">
    <property type="term" value="P:vitamin K metabolic process"/>
    <property type="evidence" value="ECO:0007669"/>
    <property type="project" value="InterPro"/>
</dbReference>
<dbReference type="InterPro" id="IPR042406">
    <property type="entry name" value="VKORC1/VKORC1L1"/>
</dbReference>
<proteinExistence type="evidence at transcript level"/>
<name>A0A9K3Y7F6_RAT</name>
<dbReference type="Proteomes" id="UP000234681">
    <property type="component" value="Chromosome X"/>
</dbReference>
<dbReference type="EMBL" id="CH473969">
    <property type="protein sequence ID" value="EDM07066.1"/>
    <property type="molecule type" value="Genomic_DNA"/>
</dbReference>
<dbReference type="Gene3D" id="3.60.10.10">
    <property type="entry name" value="Endonuclease/exonuclease/phosphatase"/>
    <property type="match status" value="1"/>
</dbReference>
<gene>
    <name evidence="3" type="ORF">rCG_65915</name>
</gene>
<accession>A0A9K3Y7F6</accession>
<dbReference type="SUPFAM" id="SSF56219">
    <property type="entry name" value="DNase I-like"/>
    <property type="match status" value="1"/>
</dbReference>